<proteinExistence type="predicted"/>
<keyword evidence="3" id="KW-1185">Reference proteome</keyword>
<dbReference type="EMBL" id="JAOAOG010000006">
    <property type="protein sequence ID" value="KAJ6255358.1"/>
    <property type="molecule type" value="Genomic_DNA"/>
</dbReference>
<protein>
    <submittedName>
        <fullName evidence="2">Uncharacterized protein</fullName>
    </submittedName>
</protein>
<sequence length="86" mass="9972">MLKKKNRGSKRKKKKKGKKLENIGRKKREVPLNRISSPVIEKTKSRFSSMDWLHQINSTTTKGTIWTLEFSHSSQISCNSRGKTQL</sequence>
<feature type="compositionally biased region" description="Basic residues" evidence="1">
    <location>
        <begin position="1"/>
        <end position="18"/>
    </location>
</feature>
<dbReference type="Proteomes" id="UP001150062">
    <property type="component" value="Unassembled WGS sequence"/>
</dbReference>
<evidence type="ECO:0000313" key="3">
    <source>
        <dbReference type="Proteomes" id="UP001150062"/>
    </source>
</evidence>
<evidence type="ECO:0000256" key="1">
    <source>
        <dbReference type="SAM" id="MobiDB-lite"/>
    </source>
</evidence>
<comment type="caution">
    <text evidence="2">The sequence shown here is derived from an EMBL/GenBank/DDBJ whole genome shotgun (WGS) entry which is preliminary data.</text>
</comment>
<feature type="region of interest" description="Disordered" evidence="1">
    <location>
        <begin position="1"/>
        <end position="30"/>
    </location>
</feature>
<gene>
    <name evidence="2" type="ORF">M0813_11574</name>
</gene>
<name>A0ABQ8ZF47_9EUKA</name>
<reference evidence="2" key="1">
    <citation type="submission" date="2022-08" db="EMBL/GenBank/DDBJ databases">
        <title>Novel sulfate-reducing endosymbionts in the free-living metamonad Anaeramoeba.</title>
        <authorList>
            <person name="Jerlstrom-Hultqvist J."/>
            <person name="Cepicka I."/>
            <person name="Gallot-Lavallee L."/>
            <person name="Salas-Leiva D."/>
            <person name="Curtis B.A."/>
            <person name="Zahonova K."/>
            <person name="Pipaliya S."/>
            <person name="Dacks J."/>
            <person name="Roger A.J."/>
        </authorList>
    </citation>
    <scope>NUCLEOTIDE SEQUENCE</scope>
    <source>
        <strain evidence="2">Schooner1</strain>
    </source>
</reference>
<evidence type="ECO:0000313" key="2">
    <source>
        <dbReference type="EMBL" id="KAJ6255358.1"/>
    </source>
</evidence>
<accession>A0ABQ8ZF47</accession>
<organism evidence="2 3">
    <name type="scientific">Anaeramoeba flamelloides</name>
    <dbReference type="NCBI Taxonomy" id="1746091"/>
    <lineage>
        <taxon>Eukaryota</taxon>
        <taxon>Metamonada</taxon>
        <taxon>Anaeramoebidae</taxon>
        <taxon>Anaeramoeba</taxon>
    </lineage>
</organism>